<dbReference type="EMBL" id="CP002417">
    <property type="protein sequence ID" value="ADU36206.1"/>
    <property type="molecule type" value="Genomic_DNA"/>
</dbReference>
<sequence length="87" mass="9656">MTCPNCARAAVRADWPGYTANCRECLARGIANGPEYWRSRKDGTLRDEYKTALRTIWGEEWKAGHDAVKTAAARMDALRSSPQGALL</sequence>
<dbReference type="Proteomes" id="UP000008917">
    <property type="component" value="Chromosome"/>
</dbReference>
<dbReference type="STRING" id="595537.Varpa_1998"/>
<name>E6V9R8_VARPE</name>
<protein>
    <submittedName>
        <fullName evidence="1">Uncharacterized protein</fullName>
    </submittedName>
</protein>
<reference evidence="2" key="1">
    <citation type="submission" date="2010-12" db="EMBL/GenBank/DDBJ databases">
        <title>Complete sequence of Variovorax paradoxus EPS.</title>
        <authorList>
            <consortium name="US DOE Joint Genome Institute"/>
            <person name="Lucas S."/>
            <person name="Copeland A."/>
            <person name="Lapidus A."/>
            <person name="Cheng J.-F."/>
            <person name="Goodwin L."/>
            <person name="Pitluck S."/>
            <person name="Teshima H."/>
            <person name="Detter J.C."/>
            <person name="Han C."/>
            <person name="Tapia R."/>
            <person name="Land M."/>
            <person name="Hauser L."/>
            <person name="Kyrpides N."/>
            <person name="Ivanova N."/>
            <person name="Ovchinnikova G."/>
            <person name="Orwin P."/>
            <person name="Han J.-I.G."/>
            <person name="Woyke T."/>
        </authorList>
    </citation>
    <scope>NUCLEOTIDE SEQUENCE [LARGE SCALE GENOMIC DNA]</scope>
    <source>
        <strain evidence="2">EPS</strain>
    </source>
</reference>
<reference evidence="1 2" key="2">
    <citation type="journal article" date="2013" name="Genome Announc.">
        <title>Genome of the Root-Associated Plant Growth-Promoting Bacterium Variovorax paradoxus Strain EPS.</title>
        <authorList>
            <person name="Han J.I."/>
            <person name="Spain J.C."/>
            <person name="Leadbetter J.R."/>
            <person name="Ovchinnikova G."/>
            <person name="Goodwin L.A."/>
            <person name="Han C.S."/>
            <person name="Woyke T."/>
            <person name="Davenport K.W."/>
            <person name="Orwin P.M."/>
        </authorList>
    </citation>
    <scope>NUCLEOTIDE SEQUENCE [LARGE SCALE GENOMIC DNA]</scope>
    <source>
        <strain evidence="1 2">EPS</strain>
    </source>
</reference>
<evidence type="ECO:0000313" key="2">
    <source>
        <dbReference type="Proteomes" id="UP000008917"/>
    </source>
</evidence>
<dbReference type="OrthoDB" id="8855333at2"/>
<evidence type="ECO:0000313" key="1">
    <source>
        <dbReference type="EMBL" id="ADU36206.1"/>
    </source>
</evidence>
<dbReference type="KEGG" id="vpe:Varpa_1998"/>
<dbReference type="RefSeq" id="WP_013540444.1">
    <property type="nucleotide sequence ID" value="NC_014931.1"/>
</dbReference>
<proteinExistence type="predicted"/>
<accession>E6V9R8</accession>
<gene>
    <name evidence="1" type="ordered locus">Varpa_1998</name>
</gene>
<organism evidence="1 2">
    <name type="scientific">Variovorax paradoxus (strain EPS)</name>
    <dbReference type="NCBI Taxonomy" id="595537"/>
    <lineage>
        <taxon>Bacteria</taxon>
        <taxon>Pseudomonadati</taxon>
        <taxon>Pseudomonadota</taxon>
        <taxon>Betaproteobacteria</taxon>
        <taxon>Burkholderiales</taxon>
        <taxon>Comamonadaceae</taxon>
        <taxon>Variovorax</taxon>
    </lineage>
</organism>
<dbReference type="HOGENOM" id="CLU_2482411_0_0_4"/>
<dbReference type="AlphaFoldDB" id="E6V9R8"/>